<evidence type="ECO:0000259" key="28">
    <source>
        <dbReference type="PROSITE" id="PS50835"/>
    </source>
</evidence>
<dbReference type="GO" id="GO:0046872">
    <property type="term" value="F:metal ion binding"/>
    <property type="evidence" value="ECO:0007669"/>
    <property type="project" value="UniProtKB-KW"/>
</dbReference>
<dbReference type="InterPro" id="IPR017441">
    <property type="entry name" value="Protein_kinase_ATP_BS"/>
</dbReference>
<feature type="binding site" evidence="21">
    <location>
        <position position="1148"/>
    </location>
    <ligand>
        <name>Mg(2+)</name>
        <dbReference type="ChEBI" id="CHEBI:18420"/>
    </ligand>
</feature>
<evidence type="ECO:0000256" key="2">
    <source>
        <dbReference type="ARBA" id="ARBA00011902"/>
    </source>
</evidence>
<dbReference type="Gene3D" id="2.60.40.10">
    <property type="entry name" value="Immunoglobulins"/>
    <property type="match status" value="7"/>
</dbReference>
<dbReference type="Proteomes" id="UP000007266">
    <property type="component" value="Linkage group 4"/>
</dbReference>
<dbReference type="PROSITE" id="PS50011">
    <property type="entry name" value="PROTEIN_KINASE_DOM"/>
    <property type="match status" value="1"/>
</dbReference>
<dbReference type="OMA" id="IIMEVEL"/>
<dbReference type="eggNOG" id="KOG0200">
    <property type="taxonomic scope" value="Eukaryota"/>
</dbReference>
<dbReference type="InParanoid" id="A0A139WIY2"/>
<keyword evidence="8 20" id="KW-0547">Nucleotide-binding</keyword>
<keyword evidence="9" id="KW-0418">Kinase</keyword>
<keyword evidence="14" id="KW-1015">Disulfide bond</keyword>
<dbReference type="PROSITE" id="PS50835">
    <property type="entry name" value="IG_LIKE"/>
    <property type="match status" value="4"/>
</dbReference>
<dbReference type="FunFam" id="3.30.200.20:FF:000384">
    <property type="entry name" value="Receptor protein-tyrosine kinase"/>
    <property type="match status" value="1"/>
</dbReference>
<dbReference type="GO" id="GO:0004714">
    <property type="term" value="F:transmembrane receptor protein tyrosine kinase activity"/>
    <property type="evidence" value="ECO:0000318"/>
    <property type="project" value="GO_Central"/>
</dbReference>
<dbReference type="GO" id="GO:0043235">
    <property type="term" value="C:receptor complex"/>
    <property type="evidence" value="ECO:0000318"/>
    <property type="project" value="GO_Central"/>
</dbReference>
<evidence type="ECO:0000256" key="16">
    <source>
        <dbReference type="ARBA" id="ARBA00023180"/>
    </source>
</evidence>
<evidence type="ECO:0000256" key="23">
    <source>
        <dbReference type="PROSITE-ProRule" id="PRU10141"/>
    </source>
</evidence>
<feature type="signal peptide" evidence="26">
    <location>
        <begin position="1"/>
        <end position="24"/>
    </location>
</feature>
<feature type="domain" description="Ig-like" evidence="28">
    <location>
        <begin position="499"/>
        <end position="592"/>
    </location>
</feature>
<dbReference type="GO" id="GO:0007169">
    <property type="term" value="P:cell surface receptor protein tyrosine kinase signaling pathway"/>
    <property type="evidence" value="ECO:0000318"/>
    <property type="project" value="GO_Central"/>
</dbReference>
<feature type="domain" description="Ig-like" evidence="28">
    <location>
        <begin position="605"/>
        <end position="699"/>
    </location>
</feature>
<dbReference type="FunCoup" id="A0A139WIY2">
    <property type="interactions" value="160"/>
</dbReference>
<dbReference type="EC" id="2.7.10.1" evidence="2"/>
<dbReference type="SUPFAM" id="SSF48726">
    <property type="entry name" value="Immunoglobulin"/>
    <property type="match status" value="4"/>
</dbReference>
<organism evidence="29 30">
    <name type="scientific">Tribolium castaneum</name>
    <name type="common">Red flour beetle</name>
    <dbReference type="NCBI Taxonomy" id="7070"/>
    <lineage>
        <taxon>Eukaryota</taxon>
        <taxon>Metazoa</taxon>
        <taxon>Ecdysozoa</taxon>
        <taxon>Arthropoda</taxon>
        <taxon>Hexapoda</taxon>
        <taxon>Insecta</taxon>
        <taxon>Pterygota</taxon>
        <taxon>Neoptera</taxon>
        <taxon>Endopterygota</taxon>
        <taxon>Coleoptera</taxon>
        <taxon>Polyphaga</taxon>
        <taxon>Cucujiformia</taxon>
        <taxon>Tenebrionidae</taxon>
        <taxon>Tenebrionidae incertae sedis</taxon>
        <taxon>Tribolium</taxon>
    </lineage>
</organism>
<dbReference type="Gene3D" id="3.30.200.20">
    <property type="entry name" value="Phosphorylase Kinase, domain 1"/>
    <property type="match status" value="1"/>
</dbReference>
<dbReference type="SMART" id="SM00409">
    <property type="entry name" value="IG"/>
    <property type="match status" value="6"/>
</dbReference>
<evidence type="ECO:0000256" key="13">
    <source>
        <dbReference type="ARBA" id="ARBA00023137"/>
    </source>
</evidence>
<dbReference type="FunFam" id="2.60.40.10:FF:001247">
    <property type="entry name" value="Receptor protein-tyrosine kinase"/>
    <property type="match status" value="1"/>
</dbReference>
<feature type="region of interest" description="Disordered" evidence="24">
    <location>
        <begin position="1425"/>
        <end position="1456"/>
    </location>
</feature>
<dbReference type="PROSITE" id="PS00109">
    <property type="entry name" value="PROTEIN_KINASE_TYR"/>
    <property type="match status" value="1"/>
</dbReference>
<evidence type="ECO:0000256" key="24">
    <source>
        <dbReference type="SAM" id="MobiDB-lite"/>
    </source>
</evidence>
<evidence type="ECO:0000256" key="19">
    <source>
        <dbReference type="PIRSR" id="PIRSR000615-1"/>
    </source>
</evidence>
<comment type="catalytic activity">
    <reaction evidence="18">
        <text>L-tyrosyl-[protein] + ATP = O-phospho-L-tyrosyl-[protein] + ADP + H(+)</text>
        <dbReference type="Rhea" id="RHEA:10596"/>
        <dbReference type="Rhea" id="RHEA-COMP:10136"/>
        <dbReference type="Rhea" id="RHEA-COMP:20101"/>
        <dbReference type="ChEBI" id="CHEBI:15378"/>
        <dbReference type="ChEBI" id="CHEBI:30616"/>
        <dbReference type="ChEBI" id="CHEBI:46858"/>
        <dbReference type="ChEBI" id="CHEBI:61978"/>
        <dbReference type="ChEBI" id="CHEBI:456216"/>
        <dbReference type="EC" id="2.7.10.1"/>
    </reaction>
</comment>
<dbReference type="InterPro" id="IPR013151">
    <property type="entry name" value="Immunoglobulin_dom"/>
</dbReference>
<keyword evidence="10 20" id="KW-0067">ATP-binding</keyword>
<reference evidence="29 30" key="2">
    <citation type="journal article" date="2010" name="Nucleic Acids Res.">
        <title>BeetleBase in 2010: revisions to provide comprehensive genomic information for Tribolium castaneum.</title>
        <authorList>
            <person name="Kim H.S."/>
            <person name="Murphy T."/>
            <person name="Xia J."/>
            <person name="Caragea D."/>
            <person name="Park Y."/>
            <person name="Beeman R.W."/>
            <person name="Lorenzen M.D."/>
            <person name="Butcher S."/>
            <person name="Manak J.R."/>
            <person name="Brown S.J."/>
        </authorList>
    </citation>
    <scope>NUCLEOTIDE SEQUENCE [LARGE SCALE GENOMIC DNA]</scope>
    <source>
        <strain evidence="29 30">Georgia GA2</strain>
    </source>
</reference>
<dbReference type="InterPro" id="IPR013098">
    <property type="entry name" value="Ig_I-set"/>
</dbReference>
<feature type="binding site" evidence="20">
    <location>
        <position position="919"/>
    </location>
    <ligand>
        <name>ATP</name>
        <dbReference type="ChEBI" id="CHEBI:30616"/>
    </ligand>
</feature>
<keyword evidence="5" id="KW-0597">Phosphoprotein</keyword>
<dbReference type="SMART" id="SM00408">
    <property type="entry name" value="IGc2"/>
    <property type="match status" value="4"/>
</dbReference>
<evidence type="ECO:0000256" key="7">
    <source>
        <dbReference type="ARBA" id="ARBA00022692"/>
    </source>
</evidence>
<evidence type="ECO:0000256" key="26">
    <source>
        <dbReference type="SAM" id="SignalP"/>
    </source>
</evidence>
<keyword evidence="13" id="KW-0829">Tyrosine-protein kinase</keyword>
<keyword evidence="15 29" id="KW-0675">Receptor</keyword>
<protein>
    <recommendedName>
        <fullName evidence="2">receptor protein-tyrosine kinase</fullName>
        <ecNumber evidence="2">2.7.10.1</ecNumber>
    </recommendedName>
</protein>
<comment type="subcellular location">
    <subcellularLocation>
        <location evidence="1">Cell membrane</location>
        <topology evidence="1">Single-pass type I membrane protein</topology>
    </subcellularLocation>
</comment>
<evidence type="ECO:0000259" key="27">
    <source>
        <dbReference type="PROSITE" id="PS50011"/>
    </source>
</evidence>
<evidence type="ECO:0000256" key="14">
    <source>
        <dbReference type="ARBA" id="ARBA00023157"/>
    </source>
</evidence>
<dbReference type="STRING" id="7070.A0A139WIY2"/>
<evidence type="ECO:0000256" key="10">
    <source>
        <dbReference type="ARBA" id="ARBA00022840"/>
    </source>
</evidence>
<reference evidence="29 30" key="1">
    <citation type="journal article" date="2008" name="Nature">
        <title>The genome of the model beetle and pest Tribolium castaneum.</title>
        <authorList>
            <consortium name="Tribolium Genome Sequencing Consortium"/>
            <person name="Richards S."/>
            <person name="Gibbs R.A."/>
            <person name="Weinstock G.M."/>
            <person name="Brown S.J."/>
            <person name="Denell R."/>
            <person name="Beeman R.W."/>
            <person name="Gibbs R."/>
            <person name="Beeman R.W."/>
            <person name="Brown S.J."/>
            <person name="Bucher G."/>
            <person name="Friedrich M."/>
            <person name="Grimmelikhuijzen C.J."/>
            <person name="Klingler M."/>
            <person name="Lorenzen M."/>
            <person name="Richards S."/>
            <person name="Roth S."/>
            <person name="Schroder R."/>
            <person name="Tautz D."/>
            <person name="Zdobnov E.M."/>
            <person name="Muzny D."/>
            <person name="Gibbs R.A."/>
            <person name="Weinstock G.M."/>
            <person name="Attaway T."/>
            <person name="Bell S."/>
            <person name="Buhay C.J."/>
            <person name="Chandrabose M.N."/>
            <person name="Chavez D."/>
            <person name="Clerk-Blankenburg K.P."/>
            <person name="Cree A."/>
            <person name="Dao M."/>
            <person name="Davis C."/>
            <person name="Chacko J."/>
            <person name="Dinh H."/>
            <person name="Dugan-Rocha S."/>
            <person name="Fowler G."/>
            <person name="Garner T.T."/>
            <person name="Garnes J."/>
            <person name="Gnirke A."/>
            <person name="Hawes A."/>
            <person name="Hernandez J."/>
            <person name="Hines S."/>
            <person name="Holder M."/>
            <person name="Hume J."/>
            <person name="Jhangiani S.N."/>
            <person name="Joshi V."/>
            <person name="Khan Z.M."/>
            <person name="Jackson L."/>
            <person name="Kovar C."/>
            <person name="Kowis A."/>
            <person name="Lee S."/>
            <person name="Lewis L.R."/>
            <person name="Margolis J."/>
            <person name="Morgan M."/>
            <person name="Nazareth L.V."/>
            <person name="Nguyen N."/>
            <person name="Okwuonu G."/>
            <person name="Parker D."/>
            <person name="Richards S."/>
            <person name="Ruiz S.J."/>
            <person name="Santibanez J."/>
            <person name="Savard J."/>
            <person name="Scherer S.E."/>
            <person name="Schneider B."/>
            <person name="Sodergren E."/>
            <person name="Tautz D."/>
            <person name="Vattahil S."/>
            <person name="Villasana D."/>
            <person name="White C.S."/>
            <person name="Wright R."/>
            <person name="Park Y."/>
            <person name="Beeman R.W."/>
            <person name="Lord J."/>
            <person name="Oppert B."/>
            <person name="Lorenzen M."/>
            <person name="Brown S."/>
            <person name="Wang L."/>
            <person name="Savard J."/>
            <person name="Tautz D."/>
            <person name="Richards S."/>
            <person name="Weinstock G."/>
            <person name="Gibbs R.A."/>
            <person name="Liu Y."/>
            <person name="Worley K."/>
            <person name="Weinstock G."/>
            <person name="Elsik C.G."/>
            <person name="Reese J.T."/>
            <person name="Elhaik E."/>
            <person name="Landan G."/>
            <person name="Graur D."/>
            <person name="Arensburger P."/>
            <person name="Atkinson P."/>
            <person name="Beeman R.W."/>
            <person name="Beidler J."/>
            <person name="Brown S.J."/>
            <person name="Demuth J.P."/>
            <person name="Drury D.W."/>
            <person name="Du Y.Z."/>
            <person name="Fujiwara H."/>
            <person name="Lorenzen M."/>
            <person name="Maselli V."/>
            <person name="Osanai M."/>
            <person name="Park Y."/>
            <person name="Robertson H.M."/>
            <person name="Tu Z."/>
            <person name="Wang J.J."/>
            <person name="Wang S."/>
            <person name="Richards S."/>
            <person name="Song H."/>
            <person name="Zhang L."/>
            <person name="Sodergren E."/>
            <person name="Werner D."/>
            <person name="Stanke M."/>
            <person name="Morgenstern B."/>
            <person name="Solovyev V."/>
            <person name="Kosarev P."/>
            <person name="Brown G."/>
            <person name="Chen H.C."/>
            <person name="Ermolaeva O."/>
            <person name="Hlavina W."/>
            <person name="Kapustin Y."/>
            <person name="Kiryutin B."/>
            <person name="Kitts P."/>
            <person name="Maglott D."/>
            <person name="Pruitt K."/>
            <person name="Sapojnikov V."/>
            <person name="Souvorov A."/>
            <person name="Mackey A.J."/>
            <person name="Waterhouse R.M."/>
            <person name="Wyder S."/>
            <person name="Zdobnov E.M."/>
            <person name="Zdobnov E.M."/>
            <person name="Wyder S."/>
            <person name="Kriventseva E.V."/>
            <person name="Kadowaki T."/>
            <person name="Bork P."/>
            <person name="Aranda M."/>
            <person name="Bao R."/>
            <person name="Beermann A."/>
            <person name="Berns N."/>
            <person name="Bolognesi R."/>
            <person name="Bonneton F."/>
            <person name="Bopp D."/>
            <person name="Brown S.J."/>
            <person name="Bucher G."/>
            <person name="Butts T."/>
            <person name="Chaumot A."/>
            <person name="Denell R.E."/>
            <person name="Ferrier D.E."/>
            <person name="Friedrich M."/>
            <person name="Gordon C.M."/>
            <person name="Jindra M."/>
            <person name="Klingler M."/>
            <person name="Lan Q."/>
            <person name="Lattorff H.M."/>
            <person name="Laudet V."/>
            <person name="von Levetsow C."/>
            <person name="Liu Z."/>
            <person name="Lutz R."/>
            <person name="Lynch J.A."/>
            <person name="da Fonseca R.N."/>
            <person name="Posnien N."/>
            <person name="Reuter R."/>
            <person name="Roth S."/>
            <person name="Savard J."/>
            <person name="Schinko J.B."/>
            <person name="Schmitt C."/>
            <person name="Schoppmeier M."/>
            <person name="Schroder R."/>
            <person name="Shippy T.D."/>
            <person name="Simonnet F."/>
            <person name="Marques-Souza H."/>
            <person name="Tautz D."/>
            <person name="Tomoyasu Y."/>
            <person name="Trauner J."/>
            <person name="Van der Zee M."/>
            <person name="Vervoort M."/>
            <person name="Wittkopp N."/>
            <person name="Wimmer E.A."/>
            <person name="Yang X."/>
            <person name="Jones A.K."/>
            <person name="Sattelle D.B."/>
            <person name="Ebert P.R."/>
            <person name="Nelson D."/>
            <person name="Scott J.G."/>
            <person name="Beeman R.W."/>
            <person name="Muthukrishnan S."/>
            <person name="Kramer K.J."/>
            <person name="Arakane Y."/>
            <person name="Beeman R.W."/>
            <person name="Zhu Q."/>
            <person name="Hogenkamp D."/>
            <person name="Dixit R."/>
            <person name="Oppert B."/>
            <person name="Jiang H."/>
            <person name="Zou Z."/>
            <person name="Marshall J."/>
            <person name="Elpidina E."/>
            <person name="Vinokurov K."/>
            <person name="Oppert C."/>
            <person name="Zou Z."/>
            <person name="Evans J."/>
            <person name="Lu Z."/>
            <person name="Zhao P."/>
            <person name="Sumathipala N."/>
            <person name="Altincicek B."/>
            <person name="Vilcinskas A."/>
            <person name="Williams M."/>
            <person name="Hultmark D."/>
            <person name="Hetru C."/>
            <person name="Jiang H."/>
            <person name="Grimmelikhuijzen C.J."/>
            <person name="Hauser F."/>
            <person name="Cazzamali G."/>
            <person name="Williamson M."/>
            <person name="Park Y."/>
            <person name="Li B."/>
            <person name="Tanaka Y."/>
            <person name="Predel R."/>
            <person name="Neupert S."/>
            <person name="Schachtner J."/>
            <person name="Verleyen P."/>
            <person name="Raible F."/>
            <person name="Bork P."/>
            <person name="Friedrich M."/>
            <person name="Walden K.K."/>
            <person name="Robertson H.M."/>
            <person name="Angeli S."/>
            <person name="Foret S."/>
            <person name="Bucher G."/>
            <person name="Schuetz S."/>
            <person name="Maleszka R."/>
            <person name="Wimmer E.A."/>
            <person name="Beeman R.W."/>
            <person name="Lorenzen M."/>
            <person name="Tomoyasu Y."/>
            <person name="Miller S.C."/>
            <person name="Grossmann D."/>
            <person name="Bucher G."/>
        </authorList>
    </citation>
    <scope>NUCLEOTIDE SEQUENCE [LARGE SCALE GENOMIC DNA]</scope>
    <source>
        <strain evidence="29 30">Georgia GA2</strain>
    </source>
</reference>
<evidence type="ECO:0000256" key="11">
    <source>
        <dbReference type="ARBA" id="ARBA00022989"/>
    </source>
</evidence>
<dbReference type="PROSITE" id="PS00107">
    <property type="entry name" value="PROTEIN_KINASE_ATP"/>
    <property type="match status" value="1"/>
</dbReference>
<evidence type="ECO:0000256" key="21">
    <source>
        <dbReference type="PIRSR" id="PIRSR000615-3"/>
    </source>
</evidence>
<dbReference type="PANTHER" id="PTHR24416:SF600">
    <property type="entry name" value="PDGF- AND VEGF-RECEPTOR RELATED, ISOFORM J"/>
    <property type="match status" value="1"/>
</dbReference>
<dbReference type="Gene3D" id="1.10.510.10">
    <property type="entry name" value="Transferase(Phosphotransferase) domain 1"/>
    <property type="match status" value="1"/>
</dbReference>
<accession>A0A139WIY2</accession>
<dbReference type="GO" id="GO:0005886">
    <property type="term" value="C:plasma membrane"/>
    <property type="evidence" value="ECO:0000318"/>
    <property type="project" value="GO_Central"/>
</dbReference>
<evidence type="ECO:0000256" key="1">
    <source>
        <dbReference type="ARBA" id="ARBA00004251"/>
    </source>
</evidence>
<dbReference type="InterPro" id="IPR001824">
    <property type="entry name" value="Tyr_kinase_rcpt_3_CS"/>
</dbReference>
<dbReference type="SUPFAM" id="SSF56112">
    <property type="entry name" value="Protein kinase-like (PK-like)"/>
    <property type="match status" value="1"/>
</dbReference>
<keyword evidence="3" id="KW-0217">Developmental protein</keyword>
<evidence type="ECO:0000256" key="8">
    <source>
        <dbReference type="ARBA" id="ARBA00022741"/>
    </source>
</evidence>
<dbReference type="Pfam" id="PF00047">
    <property type="entry name" value="ig"/>
    <property type="match status" value="1"/>
</dbReference>
<dbReference type="Pfam" id="PF07679">
    <property type="entry name" value="I-set"/>
    <property type="match status" value="2"/>
</dbReference>
<dbReference type="PIRSF" id="PIRSF000615">
    <property type="entry name" value="TyrPK_CSF1-R"/>
    <property type="match status" value="1"/>
</dbReference>
<name>A0A139WIY2_TRICA</name>
<feature type="domain" description="Ig-like" evidence="28">
    <location>
        <begin position="708"/>
        <end position="796"/>
    </location>
</feature>
<evidence type="ECO:0000256" key="4">
    <source>
        <dbReference type="ARBA" id="ARBA00022475"/>
    </source>
</evidence>
<evidence type="ECO:0000256" key="20">
    <source>
        <dbReference type="PIRSR" id="PIRSR000615-2"/>
    </source>
</evidence>
<dbReference type="FunFam" id="1.10.510.10:FF:000373">
    <property type="entry name" value="Receptor protein-tyrosine kinase"/>
    <property type="match status" value="1"/>
</dbReference>
<dbReference type="EMBL" id="KQ971338">
    <property type="protein sequence ID" value="KYB27872.1"/>
    <property type="molecule type" value="Genomic_DNA"/>
</dbReference>
<evidence type="ECO:0000256" key="12">
    <source>
        <dbReference type="ARBA" id="ARBA00023136"/>
    </source>
</evidence>
<keyword evidence="21" id="KW-0479">Metal-binding</keyword>
<dbReference type="InterPro" id="IPR007110">
    <property type="entry name" value="Ig-like_dom"/>
</dbReference>
<keyword evidence="7 25" id="KW-0812">Transmembrane</keyword>
<keyword evidence="11 25" id="KW-1133">Transmembrane helix</keyword>
<proteinExistence type="predicted"/>
<dbReference type="InterPro" id="IPR008266">
    <property type="entry name" value="Tyr_kinase_AS"/>
</dbReference>
<evidence type="ECO:0000256" key="5">
    <source>
        <dbReference type="ARBA" id="ARBA00022553"/>
    </source>
</evidence>
<dbReference type="InterPro" id="IPR003598">
    <property type="entry name" value="Ig_sub2"/>
</dbReference>
<keyword evidence="21" id="KW-0460">Magnesium</keyword>
<dbReference type="InterPro" id="IPR011009">
    <property type="entry name" value="Kinase-like_dom_sf"/>
</dbReference>
<evidence type="ECO:0000256" key="9">
    <source>
        <dbReference type="ARBA" id="ARBA00022777"/>
    </source>
</evidence>
<dbReference type="GO" id="GO:0043410">
    <property type="term" value="P:positive regulation of MAPK cascade"/>
    <property type="evidence" value="ECO:0000318"/>
    <property type="project" value="GO_Central"/>
</dbReference>
<dbReference type="PROSITE" id="PS00240">
    <property type="entry name" value="RECEPTOR_TYR_KIN_III"/>
    <property type="match status" value="1"/>
</dbReference>
<feature type="domain" description="Ig-like" evidence="28">
    <location>
        <begin position="288"/>
        <end position="386"/>
    </location>
</feature>
<dbReference type="FunFam" id="2.60.40.10:FF:003358">
    <property type="match status" value="1"/>
</dbReference>
<feature type="binding site" evidence="20">
    <location>
        <position position="1134"/>
    </location>
    <ligand>
        <name>ATP</name>
        <dbReference type="ChEBI" id="CHEBI:30616"/>
    </ligand>
</feature>
<evidence type="ECO:0000256" key="3">
    <source>
        <dbReference type="ARBA" id="ARBA00022473"/>
    </source>
</evidence>
<feature type="binding site" evidence="21">
    <location>
        <position position="1135"/>
    </location>
    <ligand>
        <name>Mg(2+)</name>
        <dbReference type="ChEBI" id="CHEBI:18420"/>
    </ligand>
</feature>
<evidence type="ECO:0000256" key="18">
    <source>
        <dbReference type="ARBA" id="ARBA00051243"/>
    </source>
</evidence>
<feature type="transmembrane region" description="Helical" evidence="25">
    <location>
        <begin position="810"/>
        <end position="831"/>
    </location>
</feature>
<gene>
    <name evidence="29" type="primary">AUGUSTUS-3.0.2_07584</name>
    <name evidence="29" type="ORF">TcasGA2_TC007584</name>
</gene>
<dbReference type="SMART" id="SM00220">
    <property type="entry name" value="S_TKc"/>
    <property type="match status" value="1"/>
</dbReference>
<keyword evidence="16" id="KW-0325">Glycoprotein</keyword>
<feature type="binding site" evidence="20">
    <location>
        <begin position="892"/>
        <end position="899"/>
    </location>
    <ligand>
        <name>ATP</name>
        <dbReference type="ChEBI" id="CHEBI:30616"/>
    </ligand>
</feature>
<feature type="binding site" evidence="23">
    <location>
        <position position="923"/>
    </location>
    <ligand>
        <name>ATP</name>
        <dbReference type="ChEBI" id="CHEBI:30616"/>
    </ligand>
</feature>
<evidence type="ECO:0000256" key="15">
    <source>
        <dbReference type="ARBA" id="ARBA00023170"/>
    </source>
</evidence>
<evidence type="ECO:0000256" key="25">
    <source>
        <dbReference type="SAM" id="Phobius"/>
    </source>
</evidence>
<dbReference type="InterPro" id="IPR001245">
    <property type="entry name" value="Ser-Thr/Tyr_kinase_cat_dom"/>
</dbReference>
<evidence type="ECO:0000256" key="6">
    <source>
        <dbReference type="ARBA" id="ARBA00022679"/>
    </source>
</evidence>
<dbReference type="Pfam" id="PF07714">
    <property type="entry name" value="PK_Tyr_Ser-Thr"/>
    <property type="match status" value="1"/>
</dbReference>
<dbReference type="InterPro" id="IPR013783">
    <property type="entry name" value="Ig-like_fold"/>
</dbReference>
<feature type="chain" id="PRO_5007300070" description="receptor protein-tyrosine kinase" evidence="26">
    <location>
        <begin position="25"/>
        <end position="1456"/>
    </location>
</feature>
<evidence type="ECO:0000313" key="30">
    <source>
        <dbReference type="Proteomes" id="UP000007266"/>
    </source>
</evidence>
<keyword evidence="17" id="KW-0393">Immunoglobulin domain</keyword>
<dbReference type="Pfam" id="PF13927">
    <property type="entry name" value="Ig_3"/>
    <property type="match status" value="1"/>
</dbReference>
<evidence type="ECO:0000313" key="29">
    <source>
        <dbReference type="EMBL" id="KYB27872.1"/>
    </source>
</evidence>
<dbReference type="InterPro" id="IPR003599">
    <property type="entry name" value="Ig_sub"/>
</dbReference>
<feature type="active site" description="Proton acceptor" evidence="19">
    <location>
        <position position="1130"/>
    </location>
</feature>
<dbReference type="FunFam" id="2.60.40.10:FF:003374">
    <property type="entry name" value="Receptor protein-tyrosine kinase"/>
    <property type="match status" value="1"/>
</dbReference>
<dbReference type="InterPro" id="IPR050122">
    <property type="entry name" value="RTK"/>
</dbReference>
<feature type="site" description="Important for interaction with phosphotyrosine-binding proteins" evidence="22">
    <location>
        <position position="1274"/>
    </location>
</feature>
<feature type="domain" description="Protein kinase" evidence="27">
    <location>
        <begin position="885"/>
        <end position="1282"/>
    </location>
</feature>
<dbReference type="InterPro" id="IPR000719">
    <property type="entry name" value="Prot_kinase_dom"/>
</dbReference>
<dbReference type="PANTHER" id="PTHR24416">
    <property type="entry name" value="TYROSINE-PROTEIN KINASE RECEPTOR"/>
    <property type="match status" value="1"/>
</dbReference>
<evidence type="ECO:0000256" key="17">
    <source>
        <dbReference type="ARBA" id="ARBA00023319"/>
    </source>
</evidence>
<sequence>MAPSLSLFCAVLFIFLQLSLFVNCFHYIKPEILSEYETIISAGDNFTVLCQGETPLTWKLPDVKDENYSQWTVIDILNVLPKNSTFKYASRLFIHNATFPFTGFYKCHGTNIDPSDNDLVASIYLYVKDDEHLSATIEDIDTIFVTQYSDAVIPCRPTSPDVRVELYYIDGMKKPKVYLGIIDEEGIMYRFHPHFGFITNNTKEQDQKLYVCKFANGLHNFSVTIIMEVELFARIVTPYLFQVENSTYDPKTGFRFYVTSLAHEGLFICQFEQGTADFELNFYLKVLPLIHSVPKPLLEELSGGHTVVGQQLILECKVKILTFITINWITPTGPPDLQRMELSPQQKTPMDPSMVTQQLTINQTTLKDKGTYYCNVSDNQNHHSVNSLNVIIYRPDEHFINLTEENGLYDISRPAGVDSVQWRIDVNGHPQPNLFWLNNNNETISNERKDKYEISFRQTEANLKIKDIAITDYGNYTLIAQNDFETKALVLFLNVTDRPSVSLESDDFHIVNQVDEVRCVVAAHPEATISWSFKPCLDNSCQFHSINETSAQRRGLQIVSRVRIKSLNTGFIKCLARNSLGGDEMTKAYYVTDVRNGLDIFGFDDSVNINSERNEVEVAVGESLKMTCGASVHNYSSNLTWLRDNKPLENDEKHRVDSSHTDYSNRLTLNLQEVDFDDANLYSCVVGTIGGKVVTKNITLRVSEPTKPIIVQDNMKKNMELLLPNRVTFYCLARGVPKPSIIWLKNDERIQPSNRTHFQDGNQRLYYSALDYRDKGTYRCVVSNKAGTVSKKIHLDFKNTLDSGTLDRKVLWIIIAVLVVVVVCFAIFVIIKVRNERKLQKELECAGLANFEKGALENLNPDLGLDDQAELLPYDKQWEFPIEKLKLGKQLGSGAFGVVMKGIAKGIVEGEESTIVAVKMVKKHADYTYIRALASELKIMVHLGKHLNVVNLLGACTKNVAKRELLVIVEFCRFGNLQNYLLRHRENFIDQVDPKTGHIDYTIGQEILERTYSVSSNRSNSQSPYMKYAALSFSNSNGNNPHMVDYRGDNYNGTSTAKTDITTVSMSPNSDEEEIILSNNSSVQPEWRSNYHGDYKDNIKPICTKDLLAWAFQVSRGMEYLASRRVLHGDLAARNILLADNNVVKICDFGLAKSMYKSDNYKKKGDGPLPVKWMAVESIRDKIFSTQSDVWSFGIVLWEFFSLAKTPYPGMEADERLYNKLLDGYRMESPEYAPKEIYKMMSDCWHAKPLLRPTFSKLSERIGSLLEDTVRRHYIDLNDPYLVMNTQRLEDGHSDYLAMLSPPNFENLSTPQYVNDLPHSDNTPGYMCMKSANIFSPRVDDARVFDFDVNKTRSVEGTRNELAPMLGVQSESDCESSTCNSPVAPNSFSNPTYHLPPVVDEKGQIKFEKDIVKFSDNYVNMPQNKSVLKDNNPFSTKPKETAYVNSSSRDWESVQL</sequence>
<dbReference type="InterPro" id="IPR036179">
    <property type="entry name" value="Ig-like_dom_sf"/>
</dbReference>
<keyword evidence="6" id="KW-0808">Transferase</keyword>
<keyword evidence="26" id="KW-0732">Signal</keyword>
<dbReference type="GO" id="GO:0005524">
    <property type="term" value="F:ATP binding"/>
    <property type="evidence" value="ECO:0007669"/>
    <property type="project" value="UniProtKB-UniRule"/>
</dbReference>
<keyword evidence="30" id="KW-1185">Reference proteome</keyword>
<keyword evidence="4" id="KW-1003">Cell membrane</keyword>
<evidence type="ECO:0000256" key="22">
    <source>
        <dbReference type="PIRSR" id="PIRSR000615-4"/>
    </source>
</evidence>
<keyword evidence="12 25" id="KW-0472">Membrane</keyword>